<dbReference type="PANTHER" id="PTHR33545:SF5">
    <property type="entry name" value="UPF0750 MEMBRANE PROTEIN YITT"/>
    <property type="match status" value="1"/>
</dbReference>
<name>A0A222FP97_9GAMM</name>
<keyword evidence="4 6" id="KW-1133">Transmembrane helix</keyword>
<dbReference type="OrthoDB" id="3296441at2"/>
<feature type="transmembrane region" description="Helical" evidence="6">
    <location>
        <begin position="38"/>
        <end position="57"/>
    </location>
</feature>
<comment type="subcellular location">
    <subcellularLocation>
        <location evidence="1">Cell membrane</location>
        <topology evidence="1">Multi-pass membrane protein</topology>
    </subcellularLocation>
</comment>
<dbReference type="AlphaFoldDB" id="A0A222FP97"/>
<dbReference type="GO" id="GO:0005886">
    <property type="term" value="C:plasma membrane"/>
    <property type="evidence" value="ECO:0007669"/>
    <property type="project" value="UniProtKB-SubCell"/>
</dbReference>
<dbReference type="EMBL" id="CP022530">
    <property type="protein sequence ID" value="ASP40845.1"/>
    <property type="molecule type" value="Genomic_DNA"/>
</dbReference>
<reference evidence="7 8" key="1">
    <citation type="submission" date="2017-07" db="EMBL/GenBank/DDBJ databases">
        <title>Annotated genome sequence of Bacterioplanes sanyensis isolated from Red Sea.</title>
        <authorList>
            <person name="Rehman Z.U."/>
        </authorList>
    </citation>
    <scope>NUCLEOTIDE SEQUENCE [LARGE SCALE GENOMIC DNA]</scope>
    <source>
        <strain evidence="7 8">NV9</strain>
    </source>
</reference>
<dbReference type="KEGG" id="bsan:CHH28_06300"/>
<feature type="transmembrane region" description="Helical" evidence="6">
    <location>
        <begin position="64"/>
        <end position="82"/>
    </location>
</feature>
<keyword evidence="5 6" id="KW-0472">Membrane</keyword>
<evidence type="ECO:0000313" key="8">
    <source>
        <dbReference type="Proteomes" id="UP000202440"/>
    </source>
</evidence>
<dbReference type="InterPro" id="IPR051461">
    <property type="entry name" value="UPF0750_membrane"/>
</dbReference>
<evidence type="ECO:0008006" key="9">
    <source>
        <dbReference type="Google" id="ProtNLM"/>
    </source>
</evidence>
<feature type="transmembrane region" description="Helical" evidence="6">
    <location>
        <begin position="158"/>
        <end position="176"/>
    </location>
</feature>
<evidence type="ECO:0000313" key="7">
    <source>
        <dbReference type="EMBL" id="ASP40845.1"/>
    </source>
</evidence>
<evidence type="ECO:0000256" key="2">
    <source>
        <dbReference type="ARBA" id="ARBA00022475"/>
    </source>
</evidence>
<evidence type="ECO:0000256" key="5">
    <source>
        <dbReference type="ARBA" id="ARBA00023136"/>
    </source>
</evidence>
<protein>
    <recommendedName>
        <fullName evidence="9">YitT family protein</fullName>
    </recommendedName>
</protein>
<sequence length="186" mass="20008">MITGSLFVVLGLVFFKAGGFLTGGIVGLSLVVSKLTTSVSFGQILFVINVPFYWLAFKRMGKRFTFNTFLAVAAVSVMSDYSHRVIQLPHVEPVLAAILGGSLVGVGMLVLFRHNASLGGIGILCLYLQDRYGWNAGRIQMLLDACIVGIGFFLVSPWILALSVLGAAALNVVIAMNHKPGRYQIT</sequence>
<keyword evidence="8" id="KW-1185">Reference proteome</keyword>
<dbReference type="Proteomes" id="UP000202440">
    <property type="component" value="Chromosome"/>
</dbReference>
<evidence type="ECO:0000256" key="4">
    <source>
        <dbReference type="ARBA" id="ARBA00022989"/>
    </source>
</evidence>
<feature type="transmembrane region" description="Helical" evidence="6">
    <location>
        <begin position="7"/>
        <end position="32"/>
    </location>
</feature>
<keyword evidence="2" id="KW-1003">Cell membrane</keyword>
<evidence type="ECO:0000256" key="1">
    <source>
        <dbReference type="ARBA" id="ARBA00004651"/>
    </source>
</evidence>
<keyword evidence="3 6" id="KW-0812">Transmembrane</keyword>
<dbReference type="PANTHER" id="PTHR33545">
    <property type="entry name" value="UPF0750 MEMBRANE PROTEIN YITT-RELATED"/>
    <property type="match status" value="1"/>
</dbReference>
<evidence type="ECO:0000256" key="6">
    <source>
        <dbReference type="SAM" id="Phobius"/>
    </source>
</evidence>
<evidence type="ECO:0000256" key="3">
    <source>
        <dbReference type="ARBA" id="ARBA00022692"/>
    </source>
</evidence>
<accession>A0A222FP97</accession>
<organism evidence="7 8">
    <name type="scientific">Bacterioplanes sanyensis</name>
    <dbReference type="NCBI Taxonomy" id="1249553"/>
    <lineage>
        <taxon>Bacteria</taxon>
        <taxon>Pseudomonadati</taxon>
        <taxon>Pseudomonadota</taxon>
        <taxon>Gammaproteobacteria</taxon>
        <taxon>Oceanospirillales</taxon>
        <taxon>Oceanospirillaceae</taxon>
        <taxon>Bacterioplanes</taxon>
    </lineage>
</organism>
<proteinExistence type="predicted"/>
<dbReference type="Pfam" id="PF02588">
    <property type="entry name" value="YitT_membrane"/>
    <property type="match status" value="1"/>
</dbReference>
<gene>
    <name evidence="7" type="ORF">CHH28_06300</name>
</gene>
<dbReference type="InterPro" id="IPR003740">
    <property type="entry name" value="YitT"/>
</dbReference>